<protein>
    <recommendedName>
        <fullName evidence="3">DUF559 domain-containing protein</fullName>
    </recommendedName>
</protein>
<gene>
    <name evidence="1" type="ORF">J41TS12_12580</name>
</gene>
<dbReference type="Proteomes" id="UP000681162">
    <property type="component" value="Unassembled WGS sequence"/>
</dbReference>
<dbReference type="Gene3D" id="3.40.960.10">
    <property type="entry name" value="VSR Endonuclease"/>
    <property type="match status" value="1"/>
</dbReference>
<name>A0A919XTI0_9BACL</name>
<reference evidence="1 2" key="1">
    <citation type="submission" date="2021-03" db="EMBL/GenBank/DDBJ databases">
        <title>Antimicrobial resistance genes in bacteria isolated from Japanese honey, and their potential for conferring macrolide and lincosamide resistance in the American foulbrood pathogen Paenibacillus larvae.</title>
        <authorList>
            <person name="Okamoto M."/>
            <person name="Kumagai M."/>
            <person name="Kanamori H."/>
            <person name="Takamatsu D."/>
        </authorList>
    </citation>
    <scope>NUCLEOTIDE SEQUENCE [LARGE SCALE GENOMIC DNA]</scope>
    <source>
        <strain evidence="1 2">J41TS12</strain>
    </source>
</reference>
<comment type="caution">
    <text evidence="1">The sequence shown here is derived from an EMBL/GenBank/DDBJ whole genome shotgun (WGS) entry which is preliminary data.</text>
</comment>
<evidence type="ECO:0000313" key="2">
    <source>
        <dbReference type="Proteomes" id="UP000681162"/>
    </source>
</evidence>
<sequence>MTYEEAHRAFMKLHLNSRSGERKGRLARGHKYAEQKFLEQVWWPVIGNFDHLHPEYEISDWNRKSIYLDFAYITPLCRLAIECDGYQSHVKDMDREKFSYSLNRDTFLTGMDWRVVHFSFDDIDQRPELCRMLLKLVLAPHLMHQAADRDEKKNLHHIEREIIALTWRLGAKIKPKDISIFLSISYRTSKKWIEALCKKGVLSPIPGKTGTRVGRYQLSSNAIEYLAG</sequence>
<evidence type="ECO:0008006" key="3">
    <source>
        <dbReference type="Google" id="ProtNLM"/>
    </source>
</evidence>
<organism evidence="1 2">
    <name type="scientific">Paenibacillus antibioticophila</name>
    <dbReference type="NCBI Taxonomy" id="1274374"/>
    <lineage>
        <taxon>Bacteria</taxon>
        <taxon>Bacillati</taxon>
        <taxon>Bacillota</taxon>
        <taxon>Bacilli</taxon>
        <taxon>Bacillales</taxon>
        <taxon>Paenibacillaceae</taxon>
        <taxon>Paenibacillus</taxon>
    </lineage>
</organism>
<accession>A0A919XTI0</accession>
<keyword evidence="2" id="KW-1185">Reference proteome</keyword>
<dbReference type="EMBL" id="BORR01000004">
    <property type="protein sequence ID" value="GIO36397.1"/>
    <property type="molecule type" value="Genomic_DNA"/>
</dbReference>
<evidence type="ECO:0000313" key="1">
    <source>
        <dbReference type="EMBL" id="GIO36397.1"/>
    </source>
</evidence>
<dbReference type="AlphaFoldDB" id="A0A919XTI0"/>
<dbReference type="RefSeq" id="WP_212938772.1">
    <property type="nucleotide sequence ID" value="NZ_BORR01000004.1"/>
</dbReference>
<proteinExistence type="predicted"/>